<evidence type="ECO:0000313" key="4">
    <source>
        <dbReference type="Proteomes" id="UP000297318"/>
    </source>
</evidence>
<dbReference type="OrthoDB" id="5140323at2"/>
<sequence>MSPTGRPRATSLTARARRGTTAALAALACAALVVVSAPAPSSAEAVGSTTRLTVVLDGPAADLLLLQVTPVGPAGGPTRHGMVIHRDRQSHAITQLSPGPHTVALNQDRRTNLYPSGWLDDAGRWVSNESGTAPVVTIGSSWRELGPVSMPLGGTITGRLVDSAGADVTLLGASATPAGASAERTGSGDGSARLLVPGLSSTTYGLRVETFLGEHVLIDTPAGPALATEGALMPVSARLGTTTALGAIVVPDVFTDVLASNQFAREIAWVKDRGVATGFPDGRFAPLQSVNRDAMAAFLYRLAGEPPFTAPEASPFADVPVGTQFYKEITWLADSGISTGWLDGTFRPLEPVGRDAMAAFLYRYVDAFGRWADTPRSSTTRFVTPVASRFPDVSTTSPFHREISWMAAEYLTNGFGDGTFRPLQPVNRDAMAAFLMRVWGR</sequence>
<dbReference type="AlphaFoldDB" id="A0A4Z1E2K2"/>
<reference evidence="3 4" key="1">
    <citation type="submission" date="2018-11" db="EMBL/GenBank/DDBJ databases">
        <title>Complete genome sequencing of the Actinobacteria Serinibacter sp. K3-2.</title>
        <authorList>
            <person name="Rakitin A.L."/>
            <person name="Beletsky A.V."/>
            <person name="Mardanov A.V."/>
            <person name="Ravin N.V."/>
            <person name="Gromova A.S."/>
            <person name="Filippova S.N."/>
            <person name="Gal'Chenko V.F."/>
        </authorList>
    </citation>
    <scope>NUCLEOTIDE SEQUENCE [LARGE SCALE GENOMIC DNA]</scope>
    <source>
        <strain evidence="3 4">K3-2</strain>
    </source>
</reference>
<dbReference type="PANTHER" id="PTHR43308:SF5">
    <property type="entry name" value="S-LAYER PROTEIN _ PEPTIDOGLYCAN ENDO-BETA-N-ACETYLGLUCOSAMINIDASE"/>
    <property type="match status" value="1"/>
</dbReference>
<dbReference type="Proteomes" id="UP000297318">
    <property type="component" value="Unassembled WGS sequence"/>
</dbReference>
<feature type="signal peptide" evidence="1">
    <location>
        <begin position="1"/>
        <end position="45"/>
    </location>
</feature>
<evidence type="ECO:0000313" key="3">
    <source>
        <dbReference type="EMBL" id="TGO06254.1"/>
    </source>
</evidence>
<protein>
    <submittedName>
        <fullName evidence="3">Glycerol-3-phosphate ABC transporter, periplasmic glycerol-3-phosphate-binding protein</fullName>
    </submittedName>
</protein>
<feature type="domain" description="SLH" evidence="2">
    <location>
        <begin position="386"/>
        <end position="441"/>
    </location>
</feature>
<feature type="domain" description="SLH" evidence="2">
    <location>
        <begin position="312"/>
        <end position="375"/>
    </location>
</feature>
<accession>A0A4Z1E2K2</accession>
<keyword evidence="4" id="KW-1185">Reference proteome</keyword>
<evidence type="ECO:0000259" key="2">
    <source>
        <dbReference type="PROSITE" id="PS51272"/>
    </source>
</evidence>
<dbReference type="RefSeq" id="WP_135848486.1">
    <property type="nucleotide sequence ID" value="NZ_RHPJ01000001.1"/>
</dbReference>
<dbReference type="PROSITE" id="PS51257">
    <property type="entry name" value="PROKAR_LIPOPROTEIN"/>
    <property type="match status" value="1"/>
</dbReference>
<feature type="domain" description="SLH" evidence="2">
    <location>
        <begin position="250"/>
        <end position="311"/>
    </location>
</feature>
<dbReference type="EMBL" id="RHPJ01000001">
    <property type="protein sequence ID" value="TGO06254.1"/>
    <property type="molecule type" value="Genomic_DNA"/>
</dbReference>
<feature type="chain" id="PRO_5021453613" evidence="1">
    <location>
        <begin position="46"/>
        <end position="441"/>
    </location>
</feature>
<keyword evidence="1" id="KW-0732">Signal</keyword>
<name>A0A4Z1E2K2_9MICO</name>
<dbReference type="InterPro" id="IPR001119">
    <property type="entry name" value="SLH_dom"/>
</dbReference>
<dbReference type="PROSITE" id="PS51272">
    <property type="entry name" value="SLH"/>
    <property type="match status" value="3"/>
</dbReference>
<organism evidence="3 4">
    <name type="scientific">Serinibacter arcticus</name>
    <dbReference type="NCBI Taxonomy" id="1655435"/>
    <lineage>
        <taxon>Bacteria</taxon>
        <taxon>Bacillati</taxon>
        <taxon>Actinomycetota</taxon>
        <taxon>Actinomycetes</taxon>
        <taxon>Micrococcales</taxon>
        <taxon>Beutenbergiaceae</taxon>
        <taxon>Serinibacter</taxon>
    </lineage>
</organism>
<dbReference type="InterPro" id="IPR051465">
    <property type="entry name" value="Cell_Envelope_Struct_Comp"/>
</dbReference>
<proteinExistence type="predicted"/>
<dbReference type="PANTHER" id="PTHR43308">
    <property type="entry name" value="OUTER MEMBRANE PROTEIN ALPHA-RELATED"/>
    <property type="match status" value="1"/>
</dbReference>
<dbReference type="Pfam" id="PF00395">
    <property type="entry name" value="SLH"/>
    <property type="match status" value="3"/>
</dbReference>
<comment type="caution">
    <text evidence="3">The sequence shown here is derived from an EMBL/GenBank/DDBJ whole genome shotgun (WGS) entry which is preliminary data.</text>
</comment>
<gene>
    <name evidence="3" type="ORF">SERN_0446</name>
</gene>
<evidence type="ECO:0000256" key="1">
    <source>
        <dbReference type="SAM" id="SignalP"/>
    </source>
</evidence>